<evidence type="ECO:0000313" key="2">
    <source>
        <dbReference type="EMBL" id="WAR24697.1"/>
    </source>
</evidence>
<protein>
    <submittedName>
        <fullName evidence="2">Uncharacterized protein</fullName>
    </submittedName>
</protein>
<reference evidence="2" key="1">
    <citation type="submission" date="2022-11" db="EMBL/GenBank/DDBJ databases">
        <title>Centuries of genome instability and evolution in soft-shell clam transmissible cancer (bioRxiv).</title>
        <authorList>
            <person name="Hart S.F.M."/>
            <person name="Yonemitsu M.A."/>
            <person name="Giersch R.M."/>
            <person name="Beal B.F."/>
            <person name="Arriagada G."/>
            <person name="Davis B.W."/>
            <person name="Ostrander E.A."/>
            <person name="Goff S.P."/>
            <person name="Metzger M.J."/>
        </authorList>
    </citation>
    <scope>NUCLEOTIDE SEQUENCE</scope>
    <source>
        <strain evidence="2">MELC-2E11</strain>
        <tissue evidence="2">Siphon/mantle</tissue>
    </source>
</reference>
<evidence type="ECO:0000313" key="3">
    <source>
        <dbReference type="Proteomes" id="UP001164746"/>
    </source>
</evidence>
<dbReference type="EMBL" id="CP111024">
    <property type="protein sequence ID" value="WAR24697.1"/>
    <property type="molecule type" value="Genomic_DNA"/>
</dbReference>
<accession>A0ABY7FRA5</accession>
<keyword evidence="1" id="KW-0472">Membrane</keyword>
<dbReference type="Proteomes" id="UP001164746">
    <property type="component" value="Chromosome 13"/>
</dbReference>
<keyword evidence="1" id="KW-1133">Transmembrane helix</keyword>
<organism evidence="2 3">
    <name type="scientific">Mya arenaria</name>
    <name type="common">Soft-shell clam</name>
    <dbReference type="NCBI Taxonomy" id="6604"/>
    <lineage>
        <taxon>Eukaryota</taxon>
        <taxon>Metazoa</taxon>
        <taxon>Spiralia</taxon>
        <taxon>Lophotrochozoa</taxon>
        <taxon>Mollusca</taxon>
        <taxon>Bivalvia</taxon>
        <taxon>Autobranchia</taxon>
        <taxon>Heteroconchia</taxon>
        <taxon>Euheterodonta</taxon>
        <taxon>Imparidentia</taxon>
        <taxon>Neoheterodontei</taxon>
        <taxon>Myida</taxon>
        <taxon>Myoidea</taxon>
        <taxon>Myidae</taxon>
        <taxon>Mya</taxon>
    </lineage>
</organism>
<evidence type="ECO:0000256" key="1">
    <source>
        <dbReference type="SAM" id="Phobius"/>
    </source>
</evidence>
<name>A0ABY7FRA5_MYAAR</name>
<proteinExistence type="predicted"/>
<feature type="transmembrane region" description="Helical" evidence="1">
    <location>
        <begin position="71"/>
        <end position="93"/>
    </location>
</feature>
<keyword evidence="3" id="KW-1185">Reference proteome</keyword>
<keyword evidence="1" id="KW-0812">Transmembrane</keyword>
<sequence>MLLKSIDMGPHNDLRVFIKAASYALTLALGVCLLLPEVGCESSSAVPAGNQTSTTSPVHQYSHSAPAKSFPAWLIGVIVLTCLGVLIVIATIVQRIMRRRENRMDQYRMGTA</sequence>
<gene>
    <name evidence="2" type="ORF">MAR_038366</name>
</gene>